<reference evidence="2" key="1">
    <citation type="journal article" date="2009" name="Genome Res.">
        <title>Comparative genomic analyses of the human fungal pathogens Coccidioides and their relatives.</title>
        <authorList>
            <person name="Sharpton T.J."/>
            <person name="Stajich J.E."/>
            <person name="Rounsley S.D."/>
            <person name="Gardner M.J."/>
            <person name="Wortman J.R."/>
            <person name="Jordar V.S."/>
            <person name="Maiti R."/>
            <person name="Kodira C.D."/>
            <person name="Neafsey D.E."/>
            <person name="Zeng Q."/>
            <person name="Hung C.-Y."/>
            <person name="McMahan C."/>
            <person name="Muszewska A."/>
            <person name="Grynberg M."/>
            <person name="Mandel M.A."/>
            <person name="Kellner E.M."/>
            <person name="Barker B.M."/>
            <person name="Galgiani J.N."/>
            <person name="Orbach M.J."/>
            <person name="Kirkland T.N."/>
            <person name="Cole G.T."/>
            <person name="Henn M.R."/>
            <person name="Birren B.W."/>
            <person name="Taylor J.W."/>
        </authorList>
    </citation>
    <scope>NUCLEOTIDE SEQUENCE [LARGE SCALE GENOMIC DNA]</scope>
    <source>
        <strain evidence="2">UAMH 1704</strain>
    </source>
</reference>
<dbReference type="RefSeq" id="XP_002584707.1">
    <property type="nucleotide sequence ID" value="XM_002584661.1"/>
</dbReference>
<gene>
    <name evidence="1" type="ORF">UREG_05396</name>
</gene>
<dbReference type="SUPFAM" id="SSF52047">
    <property type="entry name" value="RNI-like"/>
    <property type="match status" value="1"/>
</dbReference>
<dbReference type="eggNOG" id="ENOG502S5T4">
    <property type="taxonomic scope" value="Eukaryota"/>
</dbReference>
<dbReference type="Gene3D" id="3.80.10.10">
    <property type="entry name" value="Ribonuclease Inhibitor"/>
    <property type="match status" value="1"/>
</dbReference>
<dbReference type="InParanoid" id="C4JSF7"/>
<evidence type="ECO:0008006" key="3">
    <source>
        <dbReference type="Google" id="ProtNLM"/>
    </source>
</evidence>
<dbReference type="VEuPathDB" id="FungiDB:UREG_05396"/>
<dbReference type="OMA" id="CKSIIWR"/>
<dbReference type="HOGENOM" id="CLU_018351_0_0_1"/>
<evidence type="ECO:0000313" key="1">
    <source>
        <dbReference type="EMBL" id="EEP80554.1"/>
    </source>
</evidence>
<proteinExistence type="predicted"/>
<keyword evidence="2" id="KW-1185">Reference proteome</keyword>
<dbReference type="Proteomes" id="UP000002058">
    <property type="component" value="Unassembled WGS sequence"/>
</dbReference>
<accession>C4JSF7</accession>
<dbReference type="EMBL" id="CH476617">
    <property type="protein sequence ID" value="EEP80554.1"/>
    <property type="molecule type" value="Genomic_DNA"/>
</dbReference>
<dbReference type="KEGG" id="ure:UREG_05396"/>
<dbReference type="InterPro" id="IPR032675">
    <property type="entry name" value="LRR_dom_sf"/>
</dbReference>
<sequence length="409" mass="45280">MVKLSYSGRKIQGLRLGQVVAKDLRKRIPPGSGARAAARDPNVELDLTGKLVGNDGLAEIINALVACIKFRDEAHPQGVIRLTELSLKRNALTVAAMTELAEVVALSNSSLARLDISENEISVVDNGQRNKWRTFLKSFEGCYMLKCIDFSGNQLGSAGFDVFAGIYLKSDLDFVVSAPPEKQNEYGCERDIDSQFKSISLSKSDDDNGHSVAVREVNKRGVVRPKNTESYASTRGLRSVPYLIFTKSGNTSACAFHLWSASMIHLEPEELLEFLPPGKSMVSFEVAQSGWGIVFSPTEFGPLGRNLFSLGAKFSQEFSKVSDDLDTLSAGDDLDPHEVIKTRQNCQYIQRLMERAKYRIILDILMTEGLRAVELWTVAFRTMVVARAILLDDKDKPQAVIESNEFEQS</sequence>
<evidence type="ECO:0000313" key="2">
    <source>
        <dbReference type="Proteomes" id="UP000002058"/>
    </source>
</evidence>
<organism evidence="1 2">
    <name type="scientific">Uncinocarpus reesii (strain UAMH 1704)</name>
    <dbReference type="NCBI Taxonomy" id="336963"/>
    <lineage>
        <taxon>Eukaryota</taxon>
        <taxon>Fungi</taxon>
        <taxon>Dikarya</taxon>
        <taxon>Ascomycota</taxon>
        <taxon>Pezizomycotina</taxon>
        <taxon>Eurotiomycetes</taxon>
        <taxon>Eurotiomycetidae</taxon>
        <taxon>Onygenales</taxon>
        <taxon>Onygenaceae</taxon>
        <taxon>Uncinocarpus</taxon>
    </lineage>
</organism>
<dbReference type="GeneID" id="8440577"/>
<name>C4JSF7_UNCRE</name>
<protein>
    <recommendedName>
        <fullName evidence="3">Leucine rich repeat protein</fullName>
    </recommendedName>
</protein>
<dbReference type="OrthoDB" id="9876299at2759"/>
<dbReference type="AlphaFoldDB" id="C4JSF7"/>